<feature type="compositionally biased region" description="Basic residues" evidence="1">
    <location>
        <begin position="148"/>
        <end position="169"/>
    </location>
</feature>
<keyword evidence="2" id="KW-0812">Transmembrane</keyword>
<protein>
    <recommendedName>
        <fullName evidence="3">DUF1707 domain-containing protein</fullName>
    </recommendedName>
</protein>
<evidence type="ECO:0000256" key="1">
    <source>
        <dbReference type="SAM" id="MobiDB-lite"/>
    </source>
</evidence>
<proteinExistence type="predicted"/>
<evidence type="ECO:0000313" key="4">
    <source>
        <dbReference type="EMBL" id="SNQ46260.1"/>
    </source>
</evidence>
<dbReference type="Pfam" id="PF08044">
    <property type="entry name" value="DUF1707"/>
    <property type="match status" value="1"/>
</dbReference>
<feature type="region of interest" description="Disordered" evidence="1">
    <location>
        <begin position="1"/>
        <end position="24"/>
    </location>
</feature>
<gene>
    <name evidence="4" type="ORF">FRACA_1310009</name>
</gene>
<feature type="compositionally biased region" description="Basic and acidic residues" evidence="1">
    <location>
        <begin position="170"/>
        <end position="179"/>
    </location>
</feature>
<reference evidence="4 5" key="1">
    <citation type="submission" date="2017-06" db="EMBL/GenBank/DDBJ databases">
        <authorList>
            <person name="Kim H.J."/>
            <person name="Triplett B.A."/>
        </authorList>
    </citation>
    <scope>NUCLEOTIDE SEQUENCE [LARGE SCALE GENOMIC DNA]</scope>
    <source>
        <strain evidence="4">FRACA_ARgP5</strain>
    </source>
</reference>
<dbReference type="AlphaFoldDB" id="A0A2I2KKR3"/>
<keyword evidence="2" id="KW-1133">Transmembrane helix</keyword>
<feature type="domain" description="DUF1707" evidence="3">
    <location>
        <begin position="24"/>
        <end position="76"/>
    </location>
</feature>
<accession>A0A2I2KKR3</accession>
<evidence type="ECO:0000256" key="2">
    <source>
        <dbReference type="SAM" id="Phobius"/>
    </source>
</evidence>
<evidence type="ECO:0000259" key="3">
    <source>
        <dbReference type="Pfam" id="PF08044"/>
    </source>
</evidence>
<feature type="region of interest" description="Disordered" evidence="1">
    <location>
        <begin position="148"/>
        <end position="179"/>
    </location>
</feature>
<dbReference type="EMBL" id="FZMO01000037">
    <property type="protein sequence ID" value="SNQ46260.1"/>
    <property type="molecule type" value="Genomic_DNA"/>
</dbReference>
<sequence length="179" mass="19625">MADGSVGLTPVNLSKGRAAPRGGLRASDADRAAAADWVCWATGTGQLSLEEADDRLARAYAARTLDELAPLTADLQPRPRTEQPAPRPSAPAAWLRERGAARLRPYLVPVAVASYIALLVLVSRGTGWFPWPLLLVGLFVAKAHHHRHGVDQPRRHHHRDHHHHHRHRTHDSEASRVGG</sequence>
<feature type="region of interest" description="Disordered" evidence="1">
    <location>
        <begin position="71"/>
        <end position="92"/>
    </location>
</feature>
<evidence type="ECO:0000313" key="5">
    <source>
        <dbReference type="Proteomes" id="UP000234331"/>
    </source>
</evidence>
<keyword evidence="2" id="KW-0472">Membrane</keyword>
<dbReference type="Proteomes" id="UP000234331">
    <property type="component" value="Unassembled WGS sequence"/>
</dbReference>
<organism evidence="4 5">
    <name type="scientific">Frankia canadensis</name>
    <dbReference type="NCBI Taxonomy" id="1836972"/>
    <lineage>
        <taxon>Bacteria</taxon>
        <taxon>Bacillati</taxon>
        <taxon>Actinomycetota</taxon>
        <taxon>Actinomycetes</taxon>
        <taxon>Frankiales</taxon>
        <taxon>Frankiaceae</taxon>
        <taxon>Frankia</taxon>
    </lineage>
</organism>
<feature type="transmembrane region" description="Helical" evidence="2">
    <location>
        <begin position="106"/>
        <end position="122"/>
    </location>
</feature>
<dbReference type="RefSeq" id="WP_101830322.1">
    <property type="nucleotide sequence ID" value="NZ_FZMO01000037.1"/>
</dbReference>
<keyword evidence="5" id="KW-1185">Reference proteome</keyword>
<name>A0A2I2KKR3_9ACTN</name>
<dbReference type="InterPro" id="IPR012551">
    <property type="entry name" value="DUF1707_SHOCT-like"/>
</dbReference>